<dbReference type="InterPro" id="IPR046651">
    <property type="entry name" value="DUF6763"/>
</dbReference>
<evidence type="ECO:0000256" key="1">
    <source>
        <dbReference type="SAM" id="MobiDB-lite"/>
    </source>
</evidence>
<sequence>MPTTLKPVVSQWYRHLDKGQQFYVTALDEEEGTVDIQHFDGDVEEMDFDDWRELAIEAIEPPEDWTGPVDDVERDDLGYTETDMTAEDWEEPLQEKGQQAEGEREEEEEERREE</sequence>
<name>A0A1F6U620_9PROT</name>
<dbReference type="STRING" id="1817768.A3A87_03955"/>
<proteinExistence type="predicted"/>
<evidence type="ECO:0000313" key="3">
    <source>
        <dbReference type="Proteomes" id="UP000179037"/>
    </source>
</evidence>
<dbReference type="Pfam" id="PF20549">
    <property type="entry name" value="DUF6763"/>
    <property type="match status" value="1"/>
</dbReference>
<evidence type="ECO:0000313" key="2">
    <source>
        <dbReference type="EMBL" id="OGI52759.1"/>
    </source>
</evidence>
<gene>
    <name evidence="2" type="ORF">A3A87_03955</name>
</gene>
<protein>
    <submittedName>
        <fullName evidence="2">Uncharacterized protein</fullName>
    </submittedName>
</protein>
<organism evidence="2 3">
    <name type="scientific">Candidatus Muproteobacteria bacterium RIFCSPLOWO2_01_FULL_60_18</name>
    <dbReference type="NCBI Taxonomy" id="1817768"/>
    <lineage>
        <taxon>Bacteria</taxon>
        <taxon>Pseudomonadati</taxon>
        <taxon>Pseudomonadota</taxon>
        <taxon>Candidatus Muproteobacteria</taxon>
    </lineage>
</organism>
<dbReference type="Proteomes" id="UP000179037">
    <property type="component" value="Unassembled WGS sequence"/>
</dbReference>
<reference evidence="2 3" key="1">
    <citation type="journal article" date="2016" name="Nat. Commun.">
        <title>Thousands of microbial genomes shed light on interconnected biogeochemical processes in an aquifer system.</title>
        <authorList>
            <person name="Anantharaman K."/>
            <person name="Brown C.T."/>
            <person name="Hug L.A."/>
            <person name="Sharon I."/>
            <person name="Castelle C.J."/>
            <person name="Probst A.J."/>
            <person name="Thomas B.C."/>
            <person name="Singh A."/>
            <person name="Wilkins M.J."/>
            <person name="Karaoz U."/>
            <person name="Brodie E.L."/>
            <person name="Williams K.H."/>
            <person name="Hubbard S.S."/>
            <person name="Banfield J.F."/>
        </authorList>
    </citation>
    <scope>NUCLEOTIDE SEQUENCE [LARGE SCALE GENOMIC DNA]</scope>
</reference>
<feature type="compositionally biased region" description="Acidic residues" evidence="1">
    <location>
        <begin position="103"/>
        <end position="114"/>
    </location>
</feature>
<comment type="caution">
    <text evidence="2">The sequence shown here is derived from an EMBL/GenBank/DDBJ whole genome shotgun (WGS) entry which is preliminary data.</text>
</comment>
<dbReference type="EMBL" id="MFTC01000008">
    <property type="protein sequence ID" value="OGI52759.1"/>
    <property type="molecule type" value="Genomic_DNA"/>
</dbReference>
<feature type="region of interest" description="Disordered" evidence="1">
    <location>
        <begin position="60"/>
        <end position="114"/>
    </location>
</feature>
<dbReference type="AlphaFoldDB" id="A0A1F6U620"/>
<accession>A0A1F6U620</accession>